<evidence type="ECO:0000313" key="3">
    <source>
        <dbReference type="Proteomes" id="UP000013782"/>
    </source>
</evidence>
<dbReference type="AlphaFoldDB" id="R2T392"/>
<feature type="transmembrane region" description="Helical" evidence="1">
    <location>
        <begin position="347"/>
        <end position="370"/>
    </location>
</feature>
<feature type="transmembrane region" description="Helical" evidence="1">
    <location>
        <begin position="294"/>
        <end position="314"/>
    </location>
</feature>
<reference evidence="2 3" key="1">
    <citation type="submission" date="2013-02" db="EMBL/GenBank/DDBJ databases">
        <title>The Genome Sequence of Enterococcus pallens BAA-351.</title>
        <authorList>
            <consortium name="The Broad Institute Genome Sequencing Platform"/>
            <consortium name="The Broad Institute Genome Sequencing Center for Infectious Disease"/>
            <person name="Earl A.M."/>
            <person name="Gilmore M.S."/>
            <person name="Lebreton F."/>
            <person name="Walker B."/>
            <person name="Young S.K."/>
            <person name="Zeng Q."/>
            <person name="Gargeya S."/>
            <person name="Fitzgerald M."/>
            <person name="Haas B."/>
            <person name="Abouelleil A."/>
            <person name="Alvarado L."/>
            <person name="Arachchi H.M."/>
            <person name="Berlin A.M."/>
            <person name="Chapman S.B."/>
            <person name="Dewar J."/>
            <person name="Goldberg J."/>
            <person name="Griggs A."/>
            <person name="Gujja S."/>
            <person name="Hansen M."/>
            <person name="Howarth C."/>
            <person name="Imamovic A."/>
            <person name="Larimer J."/>
            <person name="McCowan C."/>
            <person name="Murphy C."/>
            <person name="Neiman D."/>
            <person name="Pearson M."/>
            <person name="Priest M."/>
            <person name="Roberts A."/>
            <person name="Saif S."/>
            <person name="Shea T."/>
            <person name="Sisk P."/>
            <person name="Sykes S."/>
            <person name="Wortman J."/>
            <person name="Nusbaum C."/>
            <person name="Birren B."/>
        </authorList>
    </citation>
    <scope>NUCLEOTIDE SEQUENCE [LARGE SCALE GENOMIC DNA]</scope>
    <source>
        <strain evidence="2 3">ATCC BAA-351</strain>
    </source>
</reference>
<dbReference type="PATRIC" id="fig|1158607.3.peg.1620"/>
<feature type="transmembrane region" description="Helical" evidence="1">
    <location>
        <begin position="102"/>
        <end position="121"/>
    </location>
</feature>
<keyword evidence="3" id="KW-1185">Reference proteome</keyword>
<keyword evidence="1" id="KW-1133">Transmembrane helix</keyword>
<feature type="transmembrane region" description="Helical" evidence="1">
    <location>
        <begin position="133"/>
        <end position="152"/>
    </location>
</feature>
<evidence type="ECO:0000313" key="2">
    <source>
        <dbReference type="EMBL" id="EOH94729.1"/>
    </source>
</evidence>
<dbReference type="eggNOG" id="ENOG502Z7MK">
    <property type="taxonomic scope" value="Bacteria"/>
</dbReference>
<feature type="transmembrane region" description="Helical" evidence="1">
    <location>
        <begin position="57"/>
        <end position="75"/>
    </location>
</feature>
<feature type="transmembrane region" description="Helical" evidence="1">
    <location>
        <begin position="29"/>
        <end position="50"/>
    </location>
</feature>
<evidence type="ECO:0000256" key="1">
    <source>
        <dbReference type="SAM" id="Phobius"/>
    </source>
</evidence>
<proteinExistence type="predicted"/>
<dbReference type="RefSeq" id="WP_010756657.1">
    <property type="nucleotide sequence ID" value="NZ_ASWD01000006.1"/>
</dbReference>
<dbReference type="EMBL" id="AJAQ01000014">
    <property type="protein sequence ID" value="EOH94729.1"/>
    <property type="molecule type" value="Genomic_DNA"/>
</dbReference>
<organism evidence="2 3">
    <name type="scientific">Enterococcus pallens ATCC BAA-351</name>
    <dbReference type="NCBI Taxonomy" id="1158607"/>
    <lineage>
        <taxon>Bacteria</taxon>
        <taxon>Bacillati</taxon>
        <taxon>Bacillota</taxon>
        <taxon>Bacilli</taxon>
        <taxon>Lactobacillales</taxon>
        <taxon>Enterococcaceae</taxon>
        <taxon>Enterococcus</taxon>
    </lineage>
</organism>
<sequence>MIYSPDAIVTGMIKIVHSPSNLISDYVEIAGVGAAVTNSGLLTLLSLFILRKYRHSFCPLTIPVIMMLSGFSFFGKNLANSAPILLGSLLYLHHKPEARQESLVMGLLSTCLSPMVSIIYLAPSPFSLQNKLIALIVGVTIGYISIPVFHYLKDHTKEMNLYNMGFSAGCIGLVGNFATRKLLNIQILPHRLNAAHSLTLLLFLVLLFLTPMVYSLIRLKFESSLHKGVHLSLLKLVRFSTYGFIGLSVPLILQVPLNGLLVGTILTFAGFSMYSFHFRYYFFPACGVLLASWFVFQDVTSTTTIVILFFAATLAPFTRKYGLLTGILSGAVFAMISRHAHVLTAGVNLYNCGFSGGVTVLLLDFLRYLLFRQPWLKQTCSTAYQKLMISEQKLLLQLTRCKDWVKQRLFPLNYE</sequence>
<name>R2T392_9ENTE</name>
<accession>R2T392</accession>
<comment type="caution">
    <text evidence="2">The sequence shown here is derived from an EMBL/GenBank/DDBJ whole genome shotgun (WGS) entry which is preliminary data.</text>
</comment>
<keyword evidence="1" id="KW-0472">Membrane</keyword>
<protein>
    <recommendedName>
        <fullName evidence="4">DUF1576 domain-containing protein</fullName>
    </recommendedName>
</protein>
<dbReference type="HOGENOM" id="CLU_031185_0_0_9"/>
<feature type="transmembrane region" description="Helical" evidence="1">
    <location>
        <begin position="260"/>
        <end position="282"/>
    </location>
</feature>
<dbReference type="Pfam" id="PF07613">
    <property type="entry name" value="DUF1576"/>
    <property type="match status" value="2"/>
</dbReference>
<feature type="transmembrane region" description="Helical" evidence="1">
    <location>
        <begin position="195"/>
        <end position="216"/>
    </location>
</feature>
<dbReference type="InterPro" id="IPR011470">
    <property type="entry name" value="DUF1576"/>
</dbReference>
<keyword evidence="1" id="KW-0812">Transmembrane</keyword>
<evidence type="ECO:0008006" key="4">
    <source>
        <dbReference type="Google" id="ProtNLM"/>
    </source>
</evidence>
<gene>
    <name evidence="2" type="ORF">UAU_01651</name>
</gene>
<dbReference type="STRING" id="160454.RV10_GL001699"/>
<dbReference type="Proteomes" id="UP000013782">
    <property type="component" value="Unassembled WGS sequence"/>
</dbReference>
<feature type="transmembrane region" description="Helical" evidence="1">
    <location>
        <begin position="236"/>
        <end position="253"/>
    </location>
</feature>
<feature type="transmembrane region" description="Helical" evidence="1">
    <location>
        <begin position="321"/>
        <end position="341"/>
    </location>
</feature>
<feature type="transmembrane region" description="Helical" evidence="1">
    <location>
        <begin position="164"/>
        <end position="183"/>
    </location>
</feature>